<evidence type="ECO:0000256" key="4">
    <source>
        <dbReference type="SAM" id="SignalP"/>
    </source>
</evidence>
<dbReference type="InterPro" id="IPR029058">
    <property type="entry name" value="AB_hydrolase_fold"/>
</dbReference>
<feature type="domain" description="Partial AB-hydrolase lipase" evidence="5">
    <location>
        <begin position="31"/>
        <end position="88"/>
    </location>
</feature>
<evidence type="ECO:0000256" key="1">
    <source>
        <dbReference type="ARBA" id="ARBA00010701"/>
    </source>
</evidence>
<dbReference type="PIRSF" id="PIRSF000862">
    <property type="entry name" value="Steryl_ester_lip"/>
    <property type="match status" value="1"/>
</dbReference>
<dbReference type="SUPFAM" id="SSF53474">
    <property type="entry name" value="alpha/beta-Hydrolases"/>
    <property type="match status" value="1"/>
</dbReference>
<evidence type="ECO:0000256" key="2">
    <source>
        <dbReference type="PIRNR" id="PIRNR000862"/>
    </source>
</evidence>
<proteinExistence type="inferred from homology"/>
<keyword evidence="2" id="KW-0378">Hydrolase</keyword>
<protein>
    <recommendedName>
        <fullName evidence="2">Lipase</fullName>
    </recommendedName>
</protein>
<evidence type="ECO:0000313" key="6">
    <source>
        <dbReference type="EMBL" id="KAK7847712.1"/>
    </source>
</evidence>
<evidence type="ECO:0000256" key="3">
    <source>
        <dbReference type="PIRSR" id="PIRSR000862-1"/>
    </source>
</evidence>
<name>A0AAW0L7T5_QUESU</name>
<comment type="caution">
    <text evidence="6">The sequence shown here is derived from an EMBL/GenBank/DDBJ whole genome shotgun (WGS) entry which is preliminary data.</text>
</comment>
<dbReference type="InterPro" id="IPR025483">
    <property type="entry name" value="Lipase_euk"/>
</dbReference>
<dbReference type="InterPro" id="IPR006693">
    <property type="entry name" value="AB_hydrolase_lipase"/>
</dbReference>
<dbReference type="GO" id="GO:0016788">
    <property type="term" value="F:hydrolase activity, acting on ester bonds"/>
    <property type="evidence" value="ECO:0007669"/>
    <property type="project" value="InterPro"/>
</dbReference>
<comment type="similarity">
    <text evidence="1 2">Belongs to the AB hydrolase superfamily. Lipase family.</text>
</comment>
<dbReference type="GO" id="GO:0016042">
    <property type="term" value="P:lipid catabolic process"/>
    <property type="evidence" value="ECO:0007669"/>
    <property type="project" value="UniProtKB-KW"/>
</dbReference>
<evidence type="ECO:0000313" key="7">
    <source>
        <dbReference type="Proteomes" id="UP000237347"/>
    </source>
</evidence>
<dbReference type="PANTHER" id="PTHR11005">
    <property type="entry name" value="LYSOSOMAL ACID LIPASE-RELATED"/>
    <property type="match status" value="1"/>
</dbReference>
<dbReference type="EMBL" id="PKMF04000137">
    <property type="protein sequence ID" value="KAK7847712.1"/>
    <property type="molecule type" value="Genomic_DNA"/>
</dbReference>
<organism evidence="6 7">
    <name type="scientific">Quercus suber</name>
    <name type="common">Cork oak</name>
    <dbReference type="NCBI Taxonomy" id="58331"/>
    <lineage>
        <taxon>Eukaryota</taxon>
        <taxon>Viridiplantae</taxon>
        <taxon>Streptophyta</taxon>
        <taxon>Embryophyta</taxon>
        <taxon>Tracheophyta</taxon>
        <taxon>Spermatophyta</taxon>
        <taxon>Magnoliopsida</taxon>
        <taxon>eudicotyledons</taxon>
        <taxon>Gunneridae</taxon>
        <taxon>Pentapetalae</taxon>
        <taxon>rosids</taxon>
        <taxon>fabids</taxon>
        <taxon>Fagales</taxon>
        <taxon>Fagaceae</taxon>
        <taxon>Quercus</taxon>
    </lineage>
</organism>
<dbReference type="Gene3D" id="3.40.50.1820">
    <property type="entry name" value="alpha/beta hydrolase"/>
    <property type="match status" value="1"/>
</dbReference>
<feature type="active site" description="Nucleophile" evidence="3">
    <location>
        <position position="163"/>
    </location>
</feature>
<keyword evidence="4" id="KW-0732">Signal</keyword>
<feature type="active site" description="Charge relay system" evidence="3">
    <location>
        <position position="402"/>
    </location>
</feature>
<accession>A0AAW0L7T5</accession>
<gene>
    <name evidence="6" type="primary">LIP2_0</name>
    <name evidence="6" type="ORF">CFP56_006305</name>
</gene>
<keyword evidence="7" id="KW-1185">Reference proteome</keyword>
<dbReference type="Pfam" id="PF04083">
    <property type="entry name" value="Abhydro_lipase"/>
    <property type="match status" value="1"/>
</dbReference>
<keyword evidence="2" id="KW-0442">Lipid degradation</keyword>
<reference evidence="6 7" key="1">
    <citation type="journal article" date="2018" name="Sci. Data">
        <title>The draft genome sequence of cork oak.</title>
        <authorList>
            <person name="Ramos A.M."/>
            <person name="Usie A."/>
            <person name="Barbosa P."/>
            <person name="Barros P.M."/>
            <person name="Capote T."/>
            <person name="Chaves I."/>
            <person name="Simoes F."/>
            <person name="Abreu I."/>
            <person name="Carrasquinho I."/>
            <person name="Faro C."/>
            <person name="Guimaraes J.B."/>
            <person name="Mendonca D."/>
            <person name="Nobrega F."/>
            <person name="Rodrigues L."/>
            <person name="Saibo N.J.M."/>
            <person name="Varela M.C."/>
            <person name="Egas C."/>
            <person name="Matos J."/>
            <person name="Miguel C.M."/>
            <person name="Oliveira M.M."/>
            <person name="Ricardo C.P."/>
            <person name="Goncalves S."/>
        </authorList>
    </citation>
    <scope>NUCLEOTIDE SEQUENCE [LARGE SCALE GENOMIC DNA]</scope>
    <source>
        <strain evidence="7">cv. HL8</strain>
    </source>
</reference>
<dbReference type="Proteomes" id="UP000237347">
    <property type="component" value="Unassembled WGS sequence"/>
</dbReference>
<dbReference type="AlphaFoldDB" id="A0AAW0L7T5"/>
<sequence>MDYTSTTLLLAILLFASAVAHDISHDSLCKSMVETKGYICEEHKVTTKDGYILGVQRIPVGRTSKTANRPPVLLQHGIFMDAATWLFNSPNKSLAFILADNGFDVWIGNNRGTISSRGHTSLSANDLAYWDWTWEQLVNDDLPAMYDYIHNQTGQKLYYVGHSMGTLLALASFSQEKLVNLTKSAALLCPIAYTGQVSSVFARAIANTHLAQVRQIMKLSCSILKPIFCYLRIQYHNSFLKLNSAHTCWVSTTNHLLFLVNRSVAGKLLEGVCHLPSIDCSNLVSTVAGPNCCIKPSTYDVFLEHTPQSTSTKNVVHLSQMLLAGNIAKYDYGDDSENKKHYGQCTPPLYNLTRIPKDIPLFIGYGGKDSLSDVNDVKLLLDNLKDHQKDKLVLQYRDDYAHFDFVMAENAESVVYDPLLAFLRTQT</sequence>
<evidence type="ECO:0000259" key="5">
    <source>
        <dbReference type="Pfam" id="PF04083"/>
    </source>
</evidence>
<keyword evidence="2" id="KW-0443">Lipid metabolism</keyword>
<feature type="chain" id="PRO_5043339976" description="Lipase" evidence="4">
    <location>
        <begin position="21"/>
        <end position="427"/>
    </location>
</feature>
<feature type="signal peptide" evidence="4">
    <location>
        <begin position="1"/>
        <end position="20"/>
    </location>
</feature>
<feature type="active site" description="Charge relay system" evidence="3">
    <location>
        <position position="369"/>
    </location>
</feature>